<dbReference type="Gene3D" id="3.40.50.720">
    <property type="entry name" value="NAD(P)-binding Rossmann-like Domain"/>
    <property type="match status" value="1"/>
</dbReference>
<accession>A0ABV2V3L3</accession>
<evidence type="ECO:0000313" key="3">
    <source>
        <dbReference type="Proteomes" id="UP001550210"/>
    </source>
</evidence>
<reference evidence="2 3" key="1">
    <citation type="submission" date="2024-06" db="EMBL/GenBank/DDBJ databases">
        <title>The Natural Products Discovery Center: Release of the First 8490 Sequenced Strains for Exploring Actinobacteria Biosynthetic Diversity.</title>
        <authorList>
            <person name="Kalkreuter E."/>
            <person name="Kautsar S.A."/>
            <person name="Yang D."/>
            <person name="Bader C.D."/>
            <person name="Teijaro C.N."/>
            <person name="Fluegel L."/>
            <person name="Davis C.M."/>
            <person name="Simpson J.R."/>
            <person name="Lauterbach L."/>
            <person name="Steele A.D."/>
            <person name="Gui C."/>
            <person name="Meng S."/>
            <person name="Li G."/>
            <person name="Viehrig K."/>
            <person name="Ye F."/>
            <person name="Su P."/>
            <person name="Kiefer A.F."/>
            <person name="Nichols A."/>
            <person name="Cepeda A.J."/>
            <person name="Yan W."/>
            <person name="Fan B."/>
            <person name="Jiang Y."/>
            <person name="Adhikari A."/>
            <person name="Zheng C.-J."/>
            <person name="Schuster L."/>
            <person name="Cowan T.M."/>
            <person name="Smanski M.J."/>
            <person name="Chevrette M.G."/>
            <person name="De Carvalho L.P.S."/>
            <person name="Shen B."/>
        </authorList>
    </citation>
    <scope>NUCLEOTIDE SEQUENCE [LARGE SCALE GENOMIC DNA]</scope>
    <source>
        <strain evidence="2 3">NPDC006434</strain>
    </source>
</reference>
<dbReference type="PANTHER" id="PTHR43125">
    <property type="entry name" value="INOSITOL-3-PHOSPHATE SYNTHASE"/>
    <property type="match status" value="1"/>
</dbReference>
<organism evidence="2 3">
    <name type="scientific">Streptomyces ossamyceticus</name>
    <dbReference type="NCBI Taxonomy" id="249581"/>
    <lineage>
        <taxon>Bacteria</taxon>
        <taxon>Bacillati</taxon>
        <taxon>Actinomycetota</taxon>
        <taxon>Actinomycetes</taxon>
        <taxon>Kitasatosporales</taxon>
        <taxon>Streptomycetaceae</taxon>
        <taxon>Streptomyces</taxon>
    </lineage>
</organism>
<keyword evidence="3" id="KW-1185">Reference proteome</keyword>
<dbReference type="SUPFAM" id="SSF55347">
    <property type="entry name" value="Glyceraldehyde-3-phosphate dehydrogenase-like, C-terminal domain"/>
    <property type="match status" value="1"/>
</dbReference>
<evidence type="ECO:0000259" key="1">
    <source>
        <dbReference type="Pfam" id="PF01658"/>
    </source>
</evidence>
<evidence type="ECO:0000313" key="2">
    <source>
        <dbReference type="EMBL" id="MET9848416.1"/>
    </source>
</evidence>
<proteinExistence type="predicted"/>
<dbReference type="InterPro" id="IPR013021">
    <property type="entry name" value="Myo-inos-1-P_Synthase_GAPDH"/>
</dbReference>
<gene>
    <name evidence="2" type="ORF">ABZZ21_28520</name>
</gene>
<dbReference type="Pfam" id="PF01658">
    <property type="entry name" value="Inos-1-P_synth"/>
    <property type="match status" value="1"/>
</dbReference>
<dbReference type="Proteomes" id="UP001550210">
    <property type="component" value="Unassembled WGS sequence"/>
</dbReference>
<dbReference type="EMBL" id="JBEXPZ010000040">
    <property type="protein sequence ID" value="MET9848416.1"/>
    <property type="molecule type" value="Genomic_DNA"/>
</dbReference>
<name>A0ABV2V3L3_9ACTN</name>
<dbReference type="RefSeq" id="WP_355400302.1">
    <property type="nucleotide sequence ID" value="NZ_JBEGHN010000001.1"/>
</dbReference>
<sequence length="355" mass="36161">MKAIRVALAGTGNCAWSFSQFVAQAQADPEASLPGLMCRTVGGYRLADVRVVAAFDVDADKVGRPLAAAFEAPTISATRFTDLGADRDAPVLAAPLLDGLAGPLGEVITPAGEARDATSESVAKALVEHDVDVLVITLPTGAAQAVRMFAEAALTAGAAVVNCTPEVVARDAGLSARFADAGVPLLGDDLRSHVGATTLHTALIELLLGRGLELDSTYQLNVGGNTDFLNLADATRSATKFTSKANALRAAGMTDVSGVAGPTGFIGHLADTKLCFANVRATSVLGSEVQLDVKLTVEDSPNAAGVIANAVRAAKTAADRNLSGAVDGPAPMLFKSPPNGLPESQARAAFLDFAS</sequence>
<dbReference type="PANTHER" id="PTHR43125:SF1">
    <property type="entry name" value="INOSITOL-3-PHOSPHATE SYNTHASE"/>
    <property type="match status" value="1"/>
</dbReference>
<dbReference type="InterPro" id="IPR052199">
    <property type="entry name" value="MIPS"/>
</dbReference>
<comment type="caution">
    <text evidence="2">The sequence shown here is derived from an EMBL/GenBank/DDBJ whole genome shotgun (WGS) entry which is preliminary data.</text>
</comment>
<feature type="domain" description="Myo-inositol-1-phosphate synthase GAPDH-like" evidence="1">
    <location>
        <begin position="195"/>
        <end position="300"/>
    </location>
</feature>
<dbReference type="SUPFAM" id="SSF51735">
    <property type="entry name" value="NAD(P)-binding Rossmann-fold domains"/>
    <property type="match status" value="1"/>
</dbReference>
<protein>
    <recommendedName>
        <fullName evidence="1">Myo-inositol-1-phosphate synthase GAPDH-like domain-containing protein</fullName>
    </recommendedName>
</protein>
<dbReference type="Gene3D" id="3.30.360.10">
    <property type="entry name" value="Dihydrodipicolinate Reductase, domain 2"/>
    <property type="match status" value="1"/>
</dbReference>
<dbReference type="InterPro" id="IPR036291">
    <property type="entry name" value="NAD(P)-bd_dom_sf"/>
</dbReference>